<dbReference type="InterPro" id="IPR000192">
    <property type="entry name" value="Aminotrans_V_dom"/>
</dbReference>
<accession>A0AB39QVE4</accession>
<gene>
    <name evidence="2" type="ORF">AB5J52_37990</name>
</gene>
<dbReference type="SUPFAM" id="SSF53383">
    <property type="entry name" value="PLP-dependent transferases"/>
    <property type="match status" value="1"/>
</dbReference>
<evidence type="ECO:0000259" key="1">
    <source>
        <dbReference type="Pfam" id="PF00266"/>
    </source>
</evidence>
<dbReference type="InterPro" id="IPR015422">
    <property type="entry name" value="PyrdxlP-dep_Trfase_small"/>
</dbReference>
<proteinExistence type="predicted"/>
<dbReference type="GO" id="GO:0008483">
    <property type="term" value="F:transaminase activity"/>
    <property type="evidence" value="ECO:0007669"/>
    <property type="project" value="UniProtKB-KW"/>
</dbReference>
<dbReference type="RefSeq" id="WP_369226507.1">
    <property type="nucleotide sequence ID" value="NZ_CP163441.1"/>
</dbReference>
<dbReference type="Pfam" id="PF00266">
    <property type="entry name" value="Aminotran_5"/>
    <property type="match status" value="1"/>
</dbReference>
<dbReference type="PANTHER" id="PTHR43586">
    <property type="entry name" value="CYSTEINE DESULFURASE"/>
    <property type="match status" value="1"/>
</dbReference>
<feature type="domain" description="Aminotransferase class V" evidence="1">
    <location>
        <begin position="24"/>
        <end position="276"/>
    </location>
</feature>
<dbReference type="Gene3D" id="3.90.1150.10">
    <property type="entry name" value="Aspartate Aminotransferase, domain 1"/>
    <property type="match status" value="1"/>
</dbReference>
<dbReference type="PANTHER" id="PTHR43586:SF15">
    <property type="entry name" value="BLR3095 PROTEIN"/>
    <property type="match status" value="1"/>
</dbReference>
<evidence type="ECO:0000313" key="2">
    <source>
        <dbReference type="EMBL" id="XDQ47610.1"/>
    </source>
</evidence>
<reference evidence="2" key="1">
    <citation type="submission" date="2024-07" db="EMBL/GenBank/DDBJ databases">
        <authorList>
            <person name="Yu S.T."/>
        </authorList>
    </citation>
    <scope>NUCLEOTIDE SEQUENCE</scope>
    <source>
        <strain evidence="2">R39</strain>
    </source>
</reference>
<organism evidence="2">
    <name type="scientific">Streptomyces sp. R39</name>
    <dbReference type="NCBI Taxonomy" id="3238631"/>
    <lineage>
        <taxon>Bacteria</taxon>
        <taxon>Bacillati</taxon>
        <taxon>Actinomycetota</taxon>
        <taxon>Actinomycetes</taxon>
        <taxon>Kitasatosporales</taxon>
        <taxon>Streptomycetaceae</taxon>
        <taxon>Streptomyces</taxon>
    </lineage>
</organism>
<keyword evidence="2" id="KW-0032">Aminotransferase</keyword>
<keyword evidence="2" id="KW-0808">Transferase</keyword>
<protein>
    <submittedName>
        <fullName evidence="2">Aminotransferase class V-fold PLP-dependent enzyme</fullName>
    </submittedName>
</protein>
<dbReference type="InterPro" id="IPR015424">
    <property type="entry name" value="PyrdxlP-dep_Trfase"/>
</dbReference>
<dbReference type="InterPro" id="IPR015421">
    <property type="entry name" value="PyrdxlP-dep_Trfase_major"/>
</dbReference>
<dbReference type="EMBL" id="CP163441">
    <property type="protein sequence ID" value="XDQ47610.1"/>
    <property type="molecule type" value="Genomic_DNA"/>
</dbReference>
<sequence>MTKNPIDHVGFRAQFPAASEMVWLDSPGSPPAARPITEALRETLDAWSSGTFDWLAWDRAPASCRPLIASYLNIEPDRLALLGSVAEAAATVAASLPPGRVVVPEQEFRSNLYPWQALDPDHYEVVTVPSRDGAVRTEDLTAALDDRTVLLAVSEVLTSNGIRADLRALRDATDAFGTRLFIDASQSQGVLRQDFALLRPDFVAVHGYKWMLCPRGAAWLVVRPDRVGELTPLLPSWHSDAEHGYFGGSLTLQDSAARCDTPAAWLPWIGACAALTLQLRTDPGEVEHHCLRLAGIFATEARALGHVPLASGLTSHIVVLRHSNAGRVRAAFAASRVRASVLSDRVRLGFHYFNDDSDVEAALGALRTAAAA</sequence>
<dbReference type="AlphaFoldDB" id="A0AB39QVE4"/>
<name>A0AB39QVE4_9ACTN</name>
<dbReference type="Gene3D" id="3.40.640.10">
    <property type="entry name" value="Type I PLP-dependent aspartate aminotransferase-like (Major domain)"/>
    <property type="match status" value="1"/>
</dbReference>